<accession>A0A1W6SSY5</accession>
<evidence type="ECO:0000256" key="6">
    <source>
        <dbReference type="HAMAP-Rule" id="MF_02016"/>
    </source>
</evidence>
<dbReference type="eggNOG" id="COG4623">
    <property type="taxonomic scope" value="Bacteria"/>
</dbReference>
<evidence type="ECO:0000313" key="9">
    <source>
        <dbReference type="Proteomes" id="UP000012179"/>
    </source>
</evidence>
<dbReference type="Pfam" id="PF00497">
    <property type="entry name" value="SBP_bac_3"/>
    <property type="match status" value="1"/>
</dbReference>
<dbReference type="PANTHER" id="PTHR35936">
    <property type="entry name" value="MEMBRANE-BOUND LYTIC MUREIN TRANSGLYCOSYLASE F"/>
    <property type="match status" value="1"/>
</dbReference>
<dbReference type="SUPFAM" id="SSF53955">
    <property type="entry name" value="Lysozyme-like"/>
    <property type="match status" value="1"/>
</dbReference>
<dbReference type="Pfam" id="PF01464">
    <property type="entry name" value="SLT"/>
    <property type="match status" value="1"/>
</dbReference>
<dbReference type="GO" id="GO:0071555">
    <property type="term" value="P:cell wall organization"/>
    <property type="evidence" value="ECO:0007669"/>
    <property type="project" value="UniProtKB-KW"/>
</dbReference>
<dbReference type="Proteomes" id="UP000012179">
    <property type="component" value="Chromosome"/>
</dbReference>
<comment type="similarity">
    <text evidence="6">In the C-terminal section; belongs to the transglycosylase Slt family.</text>
</comment>
<dbReference type="Gene3D" id="3.40.190.10">
    <property type="entry name" value="Periplasmic binding protein-like II"/>
    <property type="match status" value="2"/>
</dbReference>
<dbReference type="SMART" id="SM00062">
    <property type="entry name" value="PBPb"/>
    <property type="match status" value="1"/>
</dbReference>
<gene>
    <name evidence="6" type="primary">mltF</name>
    <name evidence="8" type="ORF">EBAPG3_014750</name>
</gene>
<evidence type="ECO:0000259" key="7">
    <source>
        <dbReference type="SMART" id="SM00062"/>
    </source>
</evidence>
<name>A0A1W6SSY5_9PROT</name>
<dbReference type="CDD" id="cd01009">
    <property type="entry name" value="PBP2_YfhD_N"/>
    <property type="match status" value="1"/>
</dbReference>
<dbReference type="OrthoDB" id="9815002at2"/>
<dbReference type="KEGG" id="nlc:EBAPG3_014750"/>
<dbReference type="EC" id="4.2.2.n1" evidence="6"/>
<dbReference type="SUPFAM" id="SSF53850">
    <property type="entry name" value="Periplasmic binding protein-like II"/>
    <property type="match status" value="1"/>
</dbReference>
<proteinExistence type="inferred from homology"/>
<dbReference type="NCBIfam" id="NF008112">
    <property type="entry name" value="PRK10859.1"/>
    <property type="match status" value="1"/>
</dbReference>
<dbReference type="AlphaFoldDB" id="A0A1W6SSY5"/>
<evidence type="ECO:0000313" key="8">
    <source>
        <dbReference type="EMBL" id="ARO88924.1"/>
    </source>
</evidence>
<dbReference type="PROSITE" id="PS51257">
    <property type="entry name" value="PROKAR_LIPOPROTEIN"/>
    <property type="match status" value="1"/>
</dbReference>
<dbReference type="PANTHER" id="PTHR35936:SF32">
    <property type="entry name" value="MEMBRANE-BOUND LYTIC MUREIN TRANSGLYCOSYLASE F"/>
    <property type="match status" value="1"/>
</dbReference>
<dbReference type="Gene3D" id="1.10.530.10">
    <property type="match status" value="1"/>
</dbReference>
<dbReference type="InterPro" id="IPR023346">
    <property type="entry name" value="Lysozyme-like_dom_sf"/>
</dbReference>
<comment type="domain">
    <text evidence="6">The N-terminal domain does not have lytic activity and probably modulates enzymatic activity. The C-terminal domain is the catalytic active domain.</text>
</comment>
<evidence type="ECO:0000256" key="3">
    <source>
        <dbReference type="ARBA" id="ARBA00023237"/>
    </source>
</evidence>
<dbReference type="EMBL" id="CP021106">
    <property type="protein sequence ID" value="ARO88924.1"/>
    <property type="molecule type" value="Genomic_DNA"/>
</dbReference>
<dbReference type="InterPro" id="IPR008258">
    <property type="entry name" value="Transglycosylase_SLT_dom_1"/>
</dbReference>
<keyword evidence="4 6" id="KW-0456">Lyase</keyword>
<keyword evidence="9" id="KW-1185">Reference proteome</keyword>
<feature type="region of interest" description="LT domain" evidence="6">
    <location>
        <begin position="270"/>
        <end position="474"/>
    </location>
</feature>
<protein>
    <recommendedName>
        <fullName evidence="6">Membrane-bound lytic murein transglycosylase F</fullName>
        <ecNumber evidence="6">4.2.2.n1</ecNumber>
    </recommendedName>
    <alternativeName>
        <fullName evidence="6">Murein lyase F</fullName>
    </alternativeName>
</protein>
<evidence type="ECO:0000256" key="5">
    <source>
        <dbReference type="ARBA" id="ARBA00023316"/>
    </source>
</evidence>
<keyword evidence="3 6" id="KW-0998">Cell outer membrane</keyword>
<keyword evidence="5 6" id="KW-0961">Cell wall biogenesis/degradation</keyword>
<dbReference type="HAMAP" id="MF_02016">
    <property type="entry name" value="MltF"/>
    <property type="match status" value="1"/>
</dbReference>
<comment type="subcellular location">
    <subcellularLocation>
        <location evidence="6">Cell outer membrane</location>
        <topology evidence="6">Peripheral membrane protein</topology>
    </subcellularLocation>
    <text evidence="6">Attached to the inner leaflet of the outer membrane.</text>
</comment>
<comment type="caution">
    <text evidence="6">Lacks conserved residue(s) required for the propagation of feature annotation.</text>
</comment>
<dbReference type="GO" id="GO:0009279">
    <property type="term" value="C:cell outer membrane"/>
    <property type="evidence" value="ECO:0007669"/>
    <property type="project" value="UniProtKB-SubCell"/>
</dbReference>
<evidence type="ECO:0000256" key="1">
    <source>
        <dbReference type="ARBA" id="ARBA00022729"/>
    </source>
</evidence>
<dbReference type="GO" id="GO:0016998">
    <property type="term" value="P:cell wall macromolecule catabolic process"/>
    <property type="evidence" value="ECO:0007669"/>
    <property type="project" value="UniProtKB-UniRule"/>
</dbReference>
<dbReference type="InterPro" id="IPR001638">
    <property type="entry name" value="Solute-binding_3/MltF_N"/>
</dbReference>
<evidence type="ECO:0000256" key="4">
    <source>
        <dbReference type="ARBA" id="ARBA00023239"/>
    </source>
</evidence>
<dbReference type="InterPro" id="IPR023703">
    <property type="entry name" value="MltF"/>
</dbReference>
<dbReference type="CDD" id="cd13403">
    <property type="entry name" value="MLTF-like"/>
    <property type="match status" value="1"/>
</dbReference>
<comment type="catalytic activity">
    <reaction evidence="6">
        <text>Exolytic cleavage of the (1-&gt;4)-beta-glycosidic linkage between N-acetylmuramic acid (MurNAc) and N-acetylglucosamine (GlcNAc) residues in peptidoglycan, from either the reducing or the non-reducing ends of the peptidoglycan chains, with concomitant formation of a 1,6-anhydrobond in the MurNAc residue.</text>
        <dbReference type="EC" id="4.2.2.n1"/>
    </reaction>
</comment>
<comment type="similarity">
    <text evidence="6">In the N-terminal section; belongs to the bacterial solute-binding protein 3 family.</text>
</comment>
<evidence type="ECO:0000256" key="2">
    <source>
        <dbReference type="ARBA" id="ARBA00023136"/>
    </source>
</evidence>
<sequence>MFLYSARLSSMRNLSRPFVILIVCGLTLTACDTFEKPVLPFDKTNELVVITINSPDTYYENADGSYAGLEFDLASEFARDLGMQIKFRIAPGLDQVLTKLEEHKGHFAAGLTVGTKHELHARFGPVYQRIQPQVVYNTDYRRPRNIPQLVGKTIEIARGTTYAEQLNKAMQQAPGLKWTEVDITGEDLLAKLAEGKIDYVVADSTQINQAKNFYPNLDAAFDLGEPVGKAWAFSPYAERELLEKTRKFFDRIEQDGTLMRLLDRYYGHIQRLEQADVSGILDKRRTLLPDLRGHFHEAEELTGIDWRLIAALAYQESHWNHLAVSPANVRGIMMLTETTADRMKVTDRLDTRQNILAGARYLRSLMDRLPTRILEPDRTWIALAAYNQGASHIEDARILAQRLELNPDSWVDLKKTLPLLSLSKYFQNLKHGYARGGEAVILTESVRTYYNILLKYERPYSWGFPVANETGALS</sequence>
<feature type="domain" description="Solute-binding protein family 3/N-terminal" evidence="7">
    <location>
        <begin position="46"/>
        <end position="269"/>
    </location>
</feature>
<keyword evidence="2 6" id="KW-0472">Membrane</keyword>
<dbReference type="GO" id="GO:0008933">
    <property type="term" value="F:peptidoglycan lytic transglycosylase activity"/>
    <property type="evidence" value="ECO:0007669"/>
    <property type="project" value="UniProtKB-UniRule"/>
</dbReference>
<feature type="active site" evidence="6">
    <location>
        <position position="316"/>
    </location>
</feature>
<keyword evidence="1 6" id="KW-0732">Signal</keyword>
<comment type="function">
    <text evidence="6">Murein-degrading enzyme that degrades murein glycan strands and insoluble, high-molecular weight murein sacculi, with the concomitant formation of a 1,6-anhydromuramoyl product. Lytic transglycosylases (LTs) play an integral role in the metabolism of the peptidoglycan (PG) sacculus. Their lytic action creates space within the PG sacculus to allow for its expansion as well as for the insertion of various structures such as secretion systems and flagella.</text>
</comment>
<organism evidence="8 9">
    <name type="scientific">Nitrosospira lacus</name>
    <dbReference type="NCBI Taxonomy" id="1288494"/>
    <lineage>
        <taxon>Bacteria</taxon>
        <taxon>Pseudomonadati</taxon>
        <taxon>Pseudomonadota</taxon>
        <taxon>Betaproteobacteria</taxon>
        <taxon>Nitrosomonadales</taxon>
        <taxon>Nitrosomonadaceae</taxon>
        <taxon>Nitrosospira</taxon>
    </lineage>
</organism>
<reference evidence="8 9" key="1">
    <citation type="journal article" date="2015" name="Int. J. Syst. Evol. Microbiol.">
        <title>Nitrosospira lacus sp. nov., a psychrotolerant, ammonia-oxidizing bacterium from sandy lake sediment.</title>
        <authorList>
            <person name="Urakawa H."/>
            <person name="Garcia J.C."/>
            <person name="Nielsen J.L."/>
            <person name="Le V.Q."/>
            <person name="Kozlowski J.A."/>
            <person name="Stein L.Y."/>
            <person name="Lim C.K."/>
            <person name="Pommerening-Roser A."/>
            <person name="Martens-Habbena W."/>
            <person name="Stahl D.A."/>
            <person name="Klotz M.G."/>
        </authorList>
    </citation>
    <scope>NUCLEOTIDE SEQUENCE [LARGE SCALE GENOMIC DNA]</scope>
    <source>
        <strain evidence="8 9">APG3</strain>
    </source>
</reference>